<dbReference type="PANTHER" id="PTHR23208:SF36">
    <property type="entry name" value="LYSOZYME-RELATED"/>
    <property type="match status" value="1"/>
</dbReference>
<accession>A0AAN8FSD5</accession>
<dbReference type="Proteomes" id="UP001331761">
    <property type="component" value="Unassembled WGS sequence"/>
</dbReference>
<dbReference type="GO" id="GO:0045087">
    <property type="term" value="P:innate immune response"/>
    <property type="evidence" value="ECO:0007669"/>
    <property type="project" value="TreeGrafter"/>
</dbReference>
<evidence type="ECO:0000313" key="3">
    <source>
        <dbReference type="Proteomes" id="UP001331761"/>
    </source>
</evidence>
<keyword evidence="3" id="KW-1185">Reference proteome</keyword>
<sequence>MQRLVVLSVCLIMSCLASPVVQRVEAGKQEADSELATTAFAFDLAYPASVPIFKCFAQMQYTVAFIRAYDGSYQGQIDPYAISSIQNAAAGETAPNFSDFTEFGSWISPSVKQFGQSETVCGITVNRDVYSTSSDVPSGLARHKKSDRIVVGRLGLQREAITGKPEIIPK</sequence>
<feature type="signal peptide" evidence="1">
    <location>
        <begin position="1"/>
        <end position="17"/>
    </location>
</feature>
<name>A0AAN8FSD5_TRICO</name>
<dbReference type="AlphaFoldDB" id="A0AAN8FSD5"/>
<comment type="caution">
    <text evidence="2">The sequence shown here is derived from an EMBL/GenBank/DDBJ whole genome shotgun (WGS) entry which is preliminary data.</text>
</comment>
<keyword evidence="1" id="KW-0732">Signal</keyword>
<gene>
    <name evidence="2" type="ORF">GCK32_006652</name>
</gene>
<feature type="chain" id="PRO_5042979919" evidence="1">
    <location>
        <begin position="18"/>
        <end position="170"/>
    </location>
</feature>
<dbReference type="PROSITE" id="PS51257">
    <property type="entry name" value="PROKAR_LIPOPROTEIN"/>
    <property type="match status" value="1"/>
</dbReference>
<proteinExistence type="predicted"/>
<dbReference type="EMBL" id="WIXE01001367">
    <property type="protein sequence ID" value="KAK5985761.1"/>
    <property type="molecule type" value="Genomic_DNA"/>
</dbReference>
<dbReference type="InterPro" id="IPR051595">
    <property type="entry name" value="GH25_Enzymes"/>
</dbReference>
<reference evidence="2 3" key="1">
    <citation type="submission" date="2019-10" db="EMBL/GenBank/DDBJ databases">
        <title>Assembly and Annotation for the nematode Trichostrongylus colubriformis.</title>
        <authorList>
            <person name="Martin J."/>
        </authorList>
    </citation>
    <scope>NUCLEOTIDE SEQUENCE [LARGE SCALE GENOMIC DNA]</scope>
    <source>
        <strain evidence="2">G859</strain>
        <tissue evidence="2">Whole worm</tissue>
    </source>
</reference>
<dbReference type="GO" id="GO:0007165">
    <property type="term" value="P:signal transduction"/>
    <property type="evidence" value="ECO:0007669"/>
    <property type="project" value="TreeGrafter"/>
</dbReference>
<protein>
    <submittedName>
        <fullName evidence="2">Uncharacterized protein</fullName>
    </submittedName>
</protein>
<dbReference type="PANTHER" id="PTHR23208">
    <property type="entry name" value="LYSOZYME PROTEIN"/>
    <property type="match status" value="1"/>
</dbReference>
<evidence type="ECO:0000256" key="1">
    <source>
        <dbReference type="SAM" id="SignalP"/>
    </source>
</evidence>
<organism evidence="2 3">
    <name type="scientific">Trichostrongylus colubriformis</name>
    <name type="common">Black scour worm</name>
    <dbReference type="NCBI Taxonomy" id="6319"/>
    <lineage>
        <taxon>Eukaryota</taxon>
        <taxon>Metazoa</taxon>
        <taxon>Ecdysozoa</taxon>
        <taxon>Nematoda</taxon>
        <taxon>Chromadorea</taxon>
        <taxon>Rhabditida</taxon>
        <taxon>Rhabditina</taxon>
        <taxon>Rhabditomorpha</taxon>
        <taxon>Strongyloidea</taxon>
        <taxon>Trichostrongylidae</taxon>
        <taxon>Trichostrongylus</taxon>
    </lineage>
</organism>
<evidence type="ECO:0000313" key="2">
    <source>
        <dbReference type="EMBL" id="KAK5985761.1"/>
    </source>
</evidence>